<feature type="signal peptide" evidence="2">
    <location>
        <begin position="1"/>
        <end position="25"/>
    </location>
</feature>
<dbReference type="RefSeq" id="WP_310273583.1">
    <property type="nucleotide sequence ID" value="NZ_JAVDXW010000001.1"/>
</dbReference>
<keyword evidence="2" id="KW-0732">Signal</keyword>
<dbReference type="Proteomes" id="UP001180845">
    <property type="component" value="Unassembled WGS sequence"/>
</dbReference>
<proteinExistence type="inferred from homology"/>
<name>A0AAE3ZEL8_9ACTN</name>
<dbReference type="InterPro" id="IPR036423">
    <property type="entry name" value="SOD-like_Cu/Zn_dom_sf"/>
</dbReference>
<evidence type="ECO:0000313" key="4">
    <source>
        <dbReference type="EMBL" id="MDR7302228.1"/>
    </source>
</evidence>
<sequence>MPRISTAAIAAAFAAMTVTAPVASAQNDDYSPRVTYGTFGPYSEEAVAVTYNTDQVPVGATARVISTPLPGDHTQVIMALHDLKPNSSYGAHVHAQPCGPSGADAGPHFQQIQAPEGVSGDPTYANPNNEVWLDFRTDSDGDAVTTAFGDWDLRERDPDSIVIHKNPTKTAPGVAGEAGTRLACINVRF</sequence>
<feature type="chain" id="PRO_5042232969" evidence="2">
    <location>
        <begin position="26"/>
        <end position="189"/>
    </location>
</feature>
<gene>
    <name evidence="4" type="ORF">JOF55_002409</name>
</gene>
<keyword evidence="5" id="KW-1185">Reference proteome</keyword>
<dbReference type="SUPFAM" id="SSF49329">
    <property type="entry name" value="Cu,Zn superoxide dismutase-like"/>
    <property type="match status" value="1"/>
</dbReference>
<feature type="domain" description="Superoxide dismutase copper/zinc binding" evidence="3">
    <location>
        <begin position="72"/>
        <end position="184"/>
    </location>
</feature>
<protein>
    <submittedName>
        <fullName evidence="4">Cu-Zn family superoxide dismutase</fullName>
        <ecNumber evidence="4">1.15.1.1</ecNumber>
    </submittedName>
</protein>
<comment type="caution">
    <text evidence="4">The sequence shown here is derived from an EMBL/GenBank/DDBJ whole genome shotgun (WGS) entry which is preliminary data.</text>
</comment>
<dbReference type="InterPro" id="IPR001424">
    <property type="entry name" value="SOD_Cu_Zn_dom"/>
</dbReference>
<accession>A0AAE3ZEL8</accession>
<dbReference type="Gene3D" id="2.60.40.200">
    <property type="entry name" value="Superoxide dismutase, copper/zinc binding domain"/>
    <property type="match status" value="1"/>
</dbReference>
<reference evidence="4" key="1">
    <citation type="submission" date="2023-07" db="EMBL/GenBank/DDBJ databases">
        <title>Sequencing the genomes of 1000 actinobacteria strains.</title>
        <authorList>
            <person name="Klenk H.-P."/>
        </authorList>
    </citation>
    <scope>NUCLEOTIDE SEQUENCE</scope>
    <source>
        <strain evidence="4">DSM 45977</strain>
    </source>
</reference>
<organism evidence="4 5">
    <name type="scientific">Haloactinomyces albus</name>
    <dbReference type="NCBI Taxonomy" id="1352928"/>
    <lineage>
        <taxon>Bacteria</taxon>
        <taxon>Bacillati</taxon>
        <taxon>Actinomycetota</taxon>
        <taxon>Actinomycetes</taxon>
        <taxon>Actinopolysporales</taxon>
        <taxon>Actinopolysporaceae</taxon>
        <taxon>Haloactinomyces</taxon>
    </lineage>
</organism>
<dbReference type="GO" id="GO:0004784">
    <property type="term" value="F:superoxide dismutase activity"/>
    <property type="evidence" value="ECO:0007669"/>
    <property type="project" value="UniProtKB-EC"/>
</dbReference>
<evidence type="ECO:0000256" key="1">
    <source>
        <dbReference type="ARBA" id="ARBA00010457"/>
    </source>
</evidence>
<dbReference type="GO" id="GO:0046872">
    <property type="term" value="F:metal ion binding"/>
    <property type="evidence" value="ECO:0007669"/>
    <property type="project" value="InterPro"/>
</dbReference>
<keyword evidence="4" id="KW-0560">Oxidoreductase</keyword>
<dbReference type="AlphaFoldDB" id="A0AAE3ZEL8"/>
<dbReference type="EMBL" id="JAVDXW010000001">
    <property type="protein sequence ID" value="MDR7302228.1"/>
    <property type="molecule type" value="Genomic_DNA"/>
</dbReference>
<evidence type="ECO:0000313" key="5">
    <source>
        <dbReference type="Proteomes" id="UP001180845"/>
    </source>
</evidence>
<evidence type="ECO:0000259" key="3">
    <source>
        <dbReference type="Pfam" id="PF00080"/>
    </source>
</evidence>
<dbReference type="Pfam" id="PF00080">
    <property type="entry name" value="Sod_Cu"/>
    <property type="match status" value="1"/>
</dbReference>
<evidence type="ECO:0000256" key="2">
    <source>
        <dbReference type="SAM" id="SignalP"/>
    </source>
</evidence>
<dbReference type="EC" id="1.15.1.1" evidence="4"/>
<comment type="similarity">
    <text evidence="1">Belongs to the Cu-Zn superoxide dismutase family.</text>
</comment>